<dbReference type="RefSeq" id="XP_062714657.1">
    <property type="nucleotide sequence ID" value="XM_062858673.1"/>
</dbReference>
<dbReference type="PROSITE" id="PS50835">
    <property type="entry name" value="IG_LIKE"/>
    <property type="match status" value="8"/>
</dbReference>
<feature type="domain" description="Ig-like" evidence="3">
    <location>
        <begin position="921"/>
        <end position="997"/>
    </location>
</feature>
<feature type="compositionally biased region" description="Basic and acidic residues" evidence="2">
    <location>
        <begin position="811"/>
        <end position="826"/>
    </location>
</feature>
<dbReference type="InterPro" id="IPR050964">
    <property type="entry name" value="Striated_Muscle_Regulatory"/>
</dbReference>
<feature type="compositionally biased region" description="Acidic residues" evidence="2">
    <location>
        <begin position="174"/>
        <end position="190"/>
    </location>
</feature>
<dbReference type="SMART" id="SM00408">
    <property type="entry name" value="IGc2"/>
    <property type="match status" value="9"/>
</dbReference>
<feature type="compositionally biased region" description="Basic and acidic residues" evidence="2">
    <location>
        <begin position="413"/>
        <end position="432"/>
    </location>
</feature>
<dbReference type="InterPro" id="IPR013783">
    <property type="entry name" value="Ig-like_fold"/>
</dbReference>
<feature type="domain" description="Ig-like" evidence="3">
    <location>
        <begin position="1391"/>
        <end position="1461"/>
    </location>
</feature>
<feature type="compositionally biased region" description="Acidic residues" evidence="2">
    <location>
        <begin position="797"/>
        <end position="810"/>
    </location>
</feature>
<evidence type="ECO:0000256" key="2">
    <source>
        <dbReference type="SAM" id="MobiDB-lite"/>
    </source>
</evidence>
<feature type="domain" description="Ig-like" evidence="3">
    <location>
        <begin position="543"/>
        <end position="619"/>
    </location>
</feature>
<feature type="domain" description="Ig-like" evidence="3">
    <location>
        <begin position="632"/>
        <end position="731"/>
    </location>
</feature>
<feature type="domain" description="Ig-like" evidence="3">
    <location>
        <begin position="301"/>
        <end position="389"/>
    </location>
</feature>
<dbReference type="SMART" id="SM00409">
    <property type="entry name" value="IG"/>
    <property type="match status" value="9"/>
</dbReference>
<dbReference type="PANTHER" id="PTHR13817:SF171">
    <property type="entry name" value="STRETCHIN-MLCK, ISOFORM U"/>
    <property type="match status" value="1"/>
</dbReference>
<feature type="region of interest" description="Disordered" evidence="2">
    <location>
        <begin position="119"/>
        <end position="291"/>
    </location>
</feature>
<dbReference type="InterPro" id="IPR003598">
    <property type="entry name" value="Ig_sub2"/>
</dbReference>
<dbReference type="InterPro" id="IPR003599">
    <property type="entry name" value="Ig_sub"/>
</dbReference>
<dbReference type="Pfam" id="PF13927">
    <property type="entry name" value="Ig_3"/>
    <property type="match status" value="1"/>
</dbReference>
<feature type="compositionally biased region" description="Basic and acidic residues" evidence="2">
    <location>
        <begin position="441"/>
        <end position="451"/>
    </location>
</feature>
<dbReference type="CDD" id="cd00096">
    <property type="entry name" value="Ig"/>
    <property type="match status" value="4"/>
</dbReference>
<dbReference type="GeneID" id="115261560"/>
<evidence type="ECO:0000313" key="4">
    <source>
        <dbReference type="EnsemblMetazoa" id="AALFPA23_011845.P16841"/>
    </source>
</evidence>
<dbReference type="EnsemblMetazoa" id="AALFPA23_011845.R16841">
    <property type="protein sequence ID" value="AALFPA23_011845.P16841"/>
    <property type="gene ID" value="AALFPA23_011845"/>
</dbReference>
<accession>A0ABM1YSS3</accession>
<keyword evidence="5" id="KW-1185">Reference proteome</keyword>
<feature type="compositionally biased region" description="Basic and acidic residues" evidence="2">
    <location>
        <begin position="254"/>
        <end position="291"/>
    </location>
</feature>
<name>A0ABM1YSS3_AEDAL</name>
<feature type="region of interest" description="Disordered" evidence="2">
    <location>
        <begin position="1"/>
        <end position="56"/>
    </location>
</feature>
<sequence>MSTRKERRARRSGKDETPKIELTPEPLAPAQDFLAVPKRGDSPRDFRSLHREKSPFEIGEKPDVQVASQKAIIDKALVMDISGGVTNVDEYISLFFTDSCSLDPASCGDISTVKIEIVEEQPIEPEAPKPAAEHEKTLSEAEAELAAKQEEQGKSPEPAPAPVEVVPEPTPEPVQEEVEEEEEEEEEEEVPPPREPTPPPPPPPREPTPPPPTPPKTPTPEPEYDSDVELIPPKEEFDPSVWKSVDDLETQLKNSEEETKKTKAKEAKEASKESSRRESTHEMTERERDLEWQRQRQLMRPPLIISHLKSRAAPKGSTVKLTCTISGPGITVRWFKDGNPIEKSAKHSFKVSEGLLSLEMVNVDFSDQGEYSCIIKNKNGETSTSTTVKVYESFESKPIPPTFISIKDELQTSAEPEKPIQDSKPPQPEEKPATAPSESGAPKDKASATADVVKKETIIDAASSSEAAGAAAAEGQEPPSSEEAALPEFPKFADKFKRDKPEQSPPPPQYGDDLVKYHHKKILHNRDKLQWSVHLTNRAGLAGRRFKLMCMCIGFQPELKWFKNNEPIEYDDHIVDMNDLHRGAYGCIWINDLCPSDAGTYKCVASNGFEEIETVCKLTVVDPGTKSKECAPTFVPHRTREIFDQYTNILTIEHLIEANPPPTIKWVKGLFNLAMFPDPHIRMSQHFDEVAEHTIASLIFYDPTFMDSGDYVCTASNRLGEATNTYSLKFSSEEGYFEWLAKKRPSAKLKRELELGIIVAEDAETFDPDEILAKVDAEFDAAYALQQAAEKEKEATEEASDDQETSDDQEEKASKPSLDKANIKKPEAVKRNISKVSSLPEVSEIPELEEQATSSAAVLKTSIPKNESDPKPAPPVALPTHEEEVLYTRKKTQIELDVEELERRKKFDFVSHMPNVRFPLGKTFRLFSYVKCPGEMTSEWKHDGRVLKEGLRSSFITTKNGTCVLEIEKCKYRDGGVYTCVAKSKKYGEIEQSCTVTIYETEIKGEKPIFTKVMKETYNPLKDELYLECTVRGDPTPETIWIIQGTFMHKSTTKYYFRKFEDGRQQLTIFQPKKEDSGRYVCRARNSLDKTDMVYYLNYKNSDEEVIKVFEDELHKKTEKPISSRHLRAKECVYSPEDEYLIKWSEARSQHEKEYGYNYKLRFVTRLLDKTVPEGSNLKFTCYVDGKYPQFMWYKDDIPLVQGRKYRQKQRRDGKVTLEVVNVSEKDSGVYKIEAKNYAGTIESKSVVTVYPNPYTEFVPPIFASTILETYSLHSDEIVLECRVRGSPRPNIAWIKDGEYIIPGDKYEQYDHADGTCKLIITKPGEEDSGTYTCEAESGGCSDAISHNVQFVGKEQIMMERTHSYYHRNPNLPHFYQSLADYSIPSGGNICLVVEVQGNCEVQWFKDKYEVKGRPPKIRFYSDGTGVFALCITAATMDASGKYTCRATNAFGKAESSSNVDVINPNAIKGAKPPIFMARPQPEIKIRQGQEISMAFKIIGDPKPKIQWMKGTKDITNAARTVKEVHNDFIRFSIKEALTTDEGAYFIVARNRYGIDRCFTKVMVKHPKGYKKDADIEDRVTEVKKPGKGRV</sequence>
<feature type="domain" description="Ig-like" evidence="3">
    <location>
        <begin position="1008"/>
        <end position="1094"/>
    </location>
</feature>
<protein>
    <recommendedName>
        <fullName evidence="3">Ig-like domain-containing protein</fullName>
    </recommendedName>
</protein>
<feature type="compositionally biased region" description="Basic and acidic residues" evidence="2">
    <location>
        <begin position="131"/>
        <end position="154"/>
    </location>
</feature>
<feature type="domain" description="Ig-like" evidence="3">
    <location>
        <begin position="1260"/>
        <end position="1350"/>
    </location>
</feature>
<evidence type="ECO:0000313" key="5">
    <source>
        <dbReference type="Proteomes" id="UP000069940"/>
    </source>
</evidence>
<reference evidence="5" key="1">
    <citation type="journal article" date="2015" name="Proc. Natl. Acad. Sci. U.S.A.">
        <title>Genome sequence of the Asian Tiger mosquito, Aedes albopictus, reveals insights into its biology, genetics, and evolution.</title>
        <authorList>
            <person name="Chen X.G."/>
            <person name="Jiang X."/>
            <person name="Gu J."/>
            <person name="Xu M."/>
            <person name="Wu Y."/>
            <person name="Deng Y."/>
            <person name="Zhang C."/>
            <person name="Bonizzoni M."/>
            <person name="Dermauw W."/>
            <person name="Vontas J."/>
            <person name="Armbruster P."/>
            <person name="Huang X."/>
            <person name="Yang Y."/>
            <person name="Zhang H."/>
            <person name="He W."/>
            <person name="Peng H."/>
            <person name="Liu Y."/>
            <person name="Wu K."/>
            <person name="Chen J."/>
            <person name="Lirakis M."/>
            <person name="Topalis P."/>
            <person name="Van Leeuwen T."/>
            <person name="Hall A.B."/>
            <person name="Jiang X."/>
            <person name="Thorpe C."/>
            <person name="Mueller R.L."/>
            <person name="Sun C."/>
            <person name="Waterhouse R.M."/>
            <person name="Yan G."/>
            <person name="Tu Z.J."/>
            <person name="Fang X."/>
            <person name="James A.A."/>
        </authorList>
    </citation>
    <scope>NUCLEOTIDE SEQUENCE [LARGE SCALE GENOMIC DNA]</scope>
    <source>
        <strain evidence="5">Foshan</strain>
    </source>
</reference>
<proteinExistence type="predicted"/>
<feature type="region of interest" description="Disordered" evidence="2">
    <location>
        <begin position="787"/>
        <end position="826"/>
    </location>
</feature>
<evidence type="ECO:0000259" key="3">
    <source>
        <dbReference type="PROSITE" id="PS50835"/>
    </source>
</evidence>
<dbReference type="InterPro" id="IPR007110">
    <property type="entry name" value="Ig-like_dom"/>
</dbReference>
<dbReference type="PRINTS" id="PR01217">
    <property type="entry name" value="PRICHEXTENSN"/>
</dbReference>
<feature type="region of interest" description="Disordered" evidence="2">
    <location>
        <begin position="413"/>
        <end position="451"/>
    </location>
</feature>
<evidence type="ECO:0000256" key="1">
    <source>
        <dbReference type="ARBA" id="ARBA00022737"/>
    </source>
</evidence>
<feature type="compositionally biased region" description="Basic and acidic residues" evidence="2">
    <location>
        <begin position="38"/>
        <end position="56"/>
    </location>
</feature>
<feature type="compositionally biased region" description="Basic residues" evidence="2">
    <location>
        <begin position="1"/>
        <end position="11"/>
    </location>
</feature>
<dbReference type="PANTHER" id="PTHR13817">
    <property type="entry name" value="TITIN"/>
    <property type="match status" value="1"/>
</dbReference>
<dbReference type="InterPro" id="IPR013098">
    <property type="entry name" value="Ig_I-set"/>
</dbReference>
<dbReference type="Pfam" id="PF07679">
    <property type="entry name" value="I-set"/>
    <property type="match status" value="8"/>
</dbReference>
<reference evidence="4" key="2">
    <citation type="submission" date="2025-05" db="UniProtKB">
        <authorList>
            <consortium name="EnsemblMetazoa"/>
        </authorList>
    </citation>
    <scope>IDENTIFICATION</scope>
    <source>
        <strain evidence="4">Foshan</strain>
    </source>
</reference>
<dbReference type="InterPro" id="IPR036179">
    <property type="entry name" value="Ig-like_dom_sf"/>
</dbReference>
<feature type="region of interest" description="Disordered" evidence="2">
    <location>
        <begin position="465"/>
        <end position="485"/>
    </location>
</feature>
<keyword evidence="1" id="KW-0677">Repeat</keyword>
<dbReference type="Proteomes" id="UP000069940">
    <property type="component" value="Unassembled WGS sequence"/>
</dbReference>
<dbReference type="Gene3D" id="2.60.40.10">
    <property type="entry name" value="Immunoglobulins"/>
    <property type="match status" value="9"/>
</dbReference>
<feature type="compositionally biased region" description="Pro residues" evidence="2">
    <location>
        <begin position="193"/>
        <end position="221"/>
    </location>
</feature>
<organism evidence="4 5">
    <name type="scientific">Aedes albopictus</name>
    <name type="common">Asian tiger mosquito</name>
    <name type="synonym">Stegomyia albopicta</name>
    <dbReference type="NCBI Taxonomy" id="7160"/>
    <lineage>
        <taxon>Eukaryota</taxon>
        <taxon>Metazoa</taxon>
        <taxon>Ecdysozoa</taxon>
        <taxon>Arthropoda</taxon>
        <taxon>Hexapoda</taxon>
        <taxon>Insecta</taxon>
        <taxon>Pterygota</taxon>
        <taxon>Neoptera</taxon>
        <taxon>Endopterygota</taxon>
        <taxon>Diptera</taxon>
        <taxon>Nematocera</taxon>
        <taxon>Culicoidea</taxon>
        <taxon>Culicidae</taxon>
        <taxon>Culicinae</taxon>
        <taxon>Aedini</taxon>
        <taxon>Aedes</taxon>
        <taxon>Stegomyia</taxon>
    </lineage>
</organism>
<feature type="domain" description="Ig-like" evidence="3">
    <location>
        <begin position="1172"/>
        <end position="1249"/>
    </location>
</feature>
<dbReference type="SUPFAM" id="SSF48726">
    <property type="entry name" value="Immunoglobulin"/>
    <property type="match status" value="9"/>
</dbReference>